<proteinExistence type="predicted"/>
<name>A0A392THU1_9FABA</name>
<accession>A0A392THU1</accession>
<feature type="non-terminal residue" evidence="1">
    <location>
        <position position="1"/>
    </location>
</feature>
<organism evidence="1 2">
    <name type="scientific">Trifolium medium</name>
    <dbReference type="NCBI Taxonomy" id="97028"/>
    <lineage>
        <taxon>Eukaryota</taxon>
        <taxon>Viridiplantae</taxon>
        <taxon>Streptophyta</taxon>
        <taxon>Embryophyta</taxon>
        <taxon>Tracheophyta</taxon>
        <taxon>Spermatophyta</taxon>
        <taxon>Magnoliopsida</taxon>
        <taxon>eudicotyledons</taxon>
        <taxon>Gunneridae</taxon>
        <taxon>Pentapetalae</taxon>
        <taxon>rosids</taxon>
        <taxon>fabids</taxon>
        <taxon>Fabales</taxon>
        <taxon>Fabaceae</taxon>
        <taxon>Papilionoideae</taxon>
        <taxon>50 kb inversion clade</taxon>
        <taxon>NPAAA clade</taxon>
        <taxon>Hologalegina</taxon>
        <taxon>IRL clade</taxon>
        <taxon>Trifolieae</taxon>
        <taxon>Trifolium</taxon>
    </lineage>
</organism>
<reference evidence="1 2" key="1">
    <citation type="journal article" date="2018" name="Front. Plant Sci.">
        <title>Red Clover (Trifolium pratense) and Zigzag Clover (T. medium) - A Picture of Genomic Similarities and Differences.</title>
        <authorList>
            <person name="Dluhosova J."/>
            <person name="Istvanek J."/>
            <person name="Nedelnik J."/>
            <person name="Repkova J."/>
        </authorList>
    </citation>
    <scope>NUCLEOTIDE SEQUENCE [LARGE SCALE GENOMIC DNA]</scope>
    <source>
        <strain evidence="2">cv. 10/8</strain>
        <tissue evidence="1">Leaf</tissue>
    </source>
</reference>
<dbReference type="AlphaFoldDB" id="A0A392THU1"/>
<dbReference type="Proteomes" id="UP000265520">
    <property type="component" value="Unassembled WGS sequence"/>
</dbReference>
<protein>
    <submittedName>
        <fullName evidence="1">Uncharacterized protein</fullName>
    </submittedName>
</protein>
<sequence>TQPQQTSGGAWPYSHSEHELTFSELGMDDPSEFHNFMDRPSTG</sequence>
<evidence type="ECO:0000313" key="2">
    <source>
        <dbReference type="Proteomes" id="UP000265520"/>
    </source>
</evidence>
<keyword evidence="2" id="KW-1185">Reference proteome</keyword>
<evidence type="ECO:0000313" key="1">
    <source>
        <dbReference type="EMBL" id="MCI60522.1"/>
    </source>
</evidence>
<comment type="caution">
    <text evidence="1">The sequence shown here is derived from an EMBL/GenBank/DDBJ whole genome shotgun (WGS) entry which is preliminary data.</text>
</comment>
<dbReference type="EMBL" id="LXQA010583058">
    <property type="protein sequence ID" value="MCI60522.1"/>
    <property type="molecule type" value="Genomic_DNA"/>
</dbReference>